<dbReference type="HOGENOM" id="CLU_092522_1_0_0"/>
<dbReference type="PIR" id="A75430">
    <property type="entry name" value="A75430"/>
</dbReference>
<dbReference type="Pfam" id="PF09349">
    <property type="entry name" value="OHCU_decarbox"/>
    <property type="match status" value="1"/>
</dbReference>
<organism evidence="10 11">
    <name type="scientific">Deinococcus radiodurans (strain ATCC 13939 / DSM 20539 / JCM 16871 / CCUG 27074 / LMG 4051 / NBRC 15346 / NCIMB 9279 / VKM B-1422 / R1)</name>
    <dbReference type="NCBI Taxonomy" id="243230"/>
    <lineage>
        <taxon>Bacteria</taxon>
        <taxon>Thermotogati</taxon>
        <taxon>Deinococcota</taxon>
        <taxon>Deinococci</taxon>
        <taxon>Deinococcales</taxon>
        <taxon>Deinococcaceae</taxon>
        <taxon>Deinococcus</taxon>
    </lineage>
</organism>
<dbReference type="InParanoid" id="Q9RV72"/>
<dbReference type="SUPFAM" id="SSF158694">
    <property type="entry name" value="UraD-Like"/>
    <property type="match status" value="1"/>
</dbReference>
<evidence type="ECO:0000256" key="5">
    <source>
        <dbReference type="ARBA" id="ARBA00022631"/>
    </source>
</evidence>
<evidence type="ECO:0000256" key="1">
    <source>
        <dbReference type="ARBA" id="ARBA00001163"/>
    </source>
</evidence>
<comment type="subcellular location">
    <subcellularLocation>
        <location evidence="2">Peroxisome</location>
    </subcellularLocation>
</comment>
<keyword evidence="11" id="KW-1185">Reference proteome</keyword>
<dbReference type="PANTHER" id="PTHR43466">
    <property type="entry name" value="2-OXO-4-HYDROXY-4-CARBOXY-5-UREIDOIMIDAZOLINE DECARBOXYLASE-RELATED"/>
    <property type="match status" value="1"/>
</dbReference>
<reference evidence="10 11" key="1">
    <citation type="journal article" date="1999" name="Science">
        <title>Genome sequence of the radioresistant bacterium Deinococcus radiodurans R1.</title>
        <authorList>
            <person name="White O."/>
            <person name="Eisen J.A."/>
            <person name="Heidelberg J.F."/>
            <person name="Hickey E.K."/>
            <person name="Peterson J.D."/>
            <person name="Dodson R.J."/>
            <person name="Haft D.H."/>
            <person name="Gwinn M.L."/>
            <person name="Nelson W.C."/>
            <person name="Richardson D.L."/>
            <person name="Moffat K.S."/>
            <person name="Qin H."/>
            <person name="Jiang L."/>
            <person name="Pamphile W."/>
            <person name="Crosby M."/>
            <person name="Shen M."/>
            <person name="Vamathevan J.J."/>
            <person name="Lam P."/>
            <person name="McDonald L."/>
            <person name="Utterback T."/>
            <person name="Zalewski C."/>
            <person name="Makarova K.S."/>
            <person name="Aravind L."/>
            <person name="Daly M.J."/>
            <person name="Minton K.W."/>
            <person name="Fleischmann R.D."/>
            <person name="Ketchum K.A."/>
            <person name="Nelson K.E."/>
            <person name="Salzberg S."/>
            <person name="Smith H.O."/>
            <person name="Venter J.C."/>
            <person name="Fraser C.M."/>
        </authorList>
    </citation>
    <scope>NUCLEOTIDE SEQUENCE [LARGE SCALE GENOMIC DNA]</scope>
    <source>
        <strain evidence="11">ATCC 13939 / DSM 20539 / JCM 16871 / LMG 4051 / NBRC 15346 / NCIMB 9279 / R1 / VKM B-1422</strain>
    </source>
</reference>
<evidence type="ECO:0000256" key="7">
    <source>
        <dbReference type="ARBA" id="ARBA00023140"/>
    </source>
</evidence>
<dbReference type="DNASU" id="1797226"/>
<evidence type="ECO:0000313" key="10">
    <source>
        <dbReference type="EMBL" id="AAF10731.1"/>
    </source>
</evidence>
<dbReference type="PaxDb" id="243230-DR_1158"/>
<dbReference type="Gene3D" id="1.10.3330.10">
    <property type="entry name" value="Oxo-4-hydroxy-4-carboxy-5-ureidoimidazoline decarboxylase"/>
    <property type="match status" value="1"/>
</dbReference>
<dbReference type="EnsemblBacteria" id="AAF10731">
    <property type="protein sequence ID" value="AAF10731"/>
    <property type="gene ID" value="DR_1158"/>
</dbReference>
<evidence type="ECO:0000256" key="8">
    <source>
        <dbReference type="ARBA" id="ARBA00023239"/>
    </source>
</evidence>
<dbReference type="GO" id="GO:0019628">
    <property type="term" value="P:urate catabolic process"/>
    <property type="evidence" value="ECO:0000318"/>
    <property type="project" value="GO_Central"/>
</dbReference>
<dbReference type="UniPathway" id="UPA00394">
    <property type="reaction ID" value="UER00652"/>
</dbReference>
<accession>Q9RV72</accession>
<evidence type="ECO:0000256" key="4">
    <source>
        <dbReference type="ARBA" id="ARBA00012257"/>
    </source>
</evidence>
<feature type="domain" description="Oxo-4-hydroxy-4-carboxy-5-ureidoimidazoline decarboxylase" evidence="9">
    <location>
        <begin position="12"/>
        <end position="167"/>
    </location>
</feature>
<comment type="pathway">
    <text evidence="3">Purine metabolism; urate degradation; (S)-allantoin from urate: step 3/3.</text>
</comment>
<dbReference type="GO" id="GO:0000255">
    <property type="term" value="P:allantoin metabolic process"/>
    <property type="evidence" value="ECO:0007669"/>
    <property type="project" value="InterPro"/>
</dbReference>
<protein>
    <recommendedName>
        <fullName evidence="4">2-oxo-4-hydroxy-4-carboxy-5-ureidoimidazoline decarboxylase</fullName>
        <ecNumber evidence="4">4.1.1.97</ecNumber>
    </recommendedName>
</protein>
<evidence type="ECO:0000256" key="3">
    <source>
        <dbReference type="ARBA" id="ARBA00004754"/>
    </source>
</evidence>
<dbReference type="GO" id="GO:0005777">
    <property type="term" value="C:peroxisome"/>
    <property type="evidence" value="ECO:0000318"/>
    <property type="project" value="GO_Central"/>
</dbReference>
<dbReference type="NCBIfam" id="TIGR03164">
    <property type="entry name" value="UHCUDC"/>
    <property type="match status" value="1"/>
</dbReference>
<dbReference type="FunFam" id="1.10.3330.10:FF:000001">
    <property type="entry name" value="2-oxo-4-hydroxy-4-carboxy-5-ureidoimidazoline decarboxylase"/>
    <property type="match status" value="1"/>
</dbReference>
<evidence type="ECO:0000256" key="2">
    <source>
        <dbReference type="ARBA" id="ARBA00004275"/>
    </source>
</evidence>
<keyword evidence="7" id="KW-0576">Peroxisome</keyword>
<evidence type="ECO:0000313" key="11">
    <source>
        <dbReference type="Proteomes" id="UP000002524"/>
    </source>
</evidence>
<keyword evidence="5" id="KW-0659">Purine metabolism</keyword>
<dbReference type="OrthoDB" id="9800909at2"/>
<dbReference type="PANTHER" id="PTHR43466:SF1">
    <property type="entry name" value="2-OXO-4-HYDROXY-4-CARBOXY-5-UREIDOIMIDAZOLINE DECARBOXYLASE-RELATED"/>
    <property type="match status" value="1"/>
</dbReference>
<dbReference type="eggNOG" id="COG3195">
    <property type="taxonomic scope" value="Bacteria"/>
</dbReference>
<dbReference type="InterPro" id="IPR036778">
    <property type="entry name" value="OHCU_decarboxylase_sf"/>
</dbReference>
<keyword evidence="8" id="KW-0456">Lyase</keyword>
<dbReference type="GO" id="GO:0006144">
    <property type="term" value="P:purine nucleobase metabolic process"/>
    <property type="evidence" value="ECO:0007669"/>
    <property type="project" value="UniProtKB-KW"/>
</dbReference>
<dbReference type="RefSeq" id="WP_010887801.1">
    <property type="nucleotide sequence ID" value="NC_001263.1"/>
</dbReference>
<sequence>MTRTPLTLEQLNALSDDAFTEHFAGVLEHSPHYARRAAAGRPFADVEEVAAAFARAVAADEPGAQVQLIRAHPDLAGKAALAGELTAESASEQTSAGLDRLSPEEYAEFQRLNAAYHERFGLPYVVCVRENTKDTIFEGARRRLTHTQEEEQAAALHEIGRIARLRILDLVQEGRQEKRMDGRLIRIP</sequence>
<keyword evidence="6" id="KW-0210">Decarboxylase</keyword>
<dbReference type="GeneID" id="69517405"/>
<dbReference type="GO" id="GO:0051997">
    <property type="term" value="F:2-oxo-4-hydroxy-4-carboxy-5-ureidoimidazoline decarboxylase activity"/>
    <property type="evidence" value="ECO:0000318"/>
    <property type="project" value="GO_Central"/>
</dbReference>
<dbReference type="InterPro" id="IPR017580">
    <property type="entry name" value="OHCU_decarboxylase-1"/>
</dbReference>
<evidence type="ECO:0000259" key="9">
    <source>
        <dbReference type="Pfam" id="PF09349"/>
    </source>
</evidence>
<dbReference type="KEGG" id="dra:DR_1158"/>
<evidence type="ECO:0000256" key="6">
    <source>
        <dbReference type="ARBA" id="ARBA00022793"/>
    </source>
</evidence>
<comment type="catalytic activity">
    <reaction evidence="1">
        <text>5-hydroxy-2-oxo-4-ureido-2,5-dihydro-1H-imidazole-5-carboxylate + H(+) = (S)-allantoin + CO2</text>
        <dbReference type="Rhea" id="RHEA:26301"/>
        <dbReference type="ChEBI" id="CHEBI:15378"/>
        <dbReference type="ChEBI" id="CHEBI:15678"/>
        <dbReference type="ChEBI" id="CHEBI:16526"/>
        <dbReference type="ChEBI" id="CHEBI:58639"/>
        <dbReference type="EC" id="4.1.1.97"/>
    </reaction>
</comment>
<dbReference type="EMBL" id="AE000513">
    <property type="protein sequence ID" value="AAF10731.1"/>
    <property type="molecule type" value="Genomic_DNA"/>
</dbReference>
<dbReference type="STRING" id="243230.DR_1158"/>
<dbReference type="Proteomes" id="UP000002524">
    <property type="component" value="Chromosome 1"/>
</dbReference>
<proteinExistence type="predicted"/>
<name>Q9RV72_DEIRA</name>
<dbReference type="PATRIC" id="fig|243230.17.peg.1356"/>
<dbReference type="InterPro" id="IPR018020">
    <property type="entry name" value="OHCU_decarboxylase"/>
</dbReference>
<dbReference type="AlphaFoldDB" id="Q9RV72"/>
<gene>
    <name evidence="10" type="ordered locus">DR_1158</name>
</gene>
<dbReference type="EC" id="4.1.1.97" evidence="4"/>